<dbReference type="GO" id="GO:0008897">
    <property type="term" value="F:holo-[acyl-carrier-protein] synthase activity"/>
    <property type="evidence" value="ECO:0007669"/>
    <property type="project" value="InterPro"/>
</dbReference>
<dbReference type="GO" id="GO:0005829">
    <property type="term" value="C:cytosol"/>
    <property type="evidence" value="ECO:0007669"/>
    <property type="project" value="TreeGrafter"/>
</dbReference>
<proteinExistence type="inferred from homology"/>
<evidence type="ECO:0000256" key="1">
    <source>
        <dbReference type="ARBA" id="ARBA00010990"/>
    </source>
</evidence>
<keyword evidence="5" id="KW-1185">Reference proteome</keyword>
<dbReference type="Pfam" id="PF01648">
    <property type="entry name" value="ACPS"/>
    <property type="match status" value="1"/>
</dbReference>
<comment type="caution">
    <text evidence="4">The sequence shown here is derived from an EMBL/GenBank/DDBJ whole genome shotgun (WGS) entry which is preliminary data.</text>
</comment>
<dbReference type="OrthoDB" id="9808281at2"/>
<protein>
    <submittedName>
        <fullName evidence="4">4'-phosphopantetheinyl transferase</fullName>
    </submittedName>
</protein>
<dbReference type="EMBL" id="QGHC01000002">
    <property type="protein sequence ID" value="PWK92547.1"/>
    <property type="molecule type" value="Genomic_DNA"/>
</dbReference>
<evidence type="ECO:0000259" key="3">
    <source>
        <dbReference type="Pfam" id="PF01648"/>
    </source>
</evidence>
<keyword evidence="2 4" id="KW-0808">Transferase</keyword>
<dbReference type="SUPFAM" id="SSF56214">
    <property type="entry name" value="4'-phosphopantetheinyl transferase"/>
    <property type="match status" value="2"/>
</dbReference>
<dbReference type="InterPro" id="IPR050559">
    <property type="entry name" value="P-Pant_transferase_sf"/>
</dbReference>
<feature type="domain" description="4'-phosphopantetheinyl transferase" evidence="3">
    <location>
        <begin position="94"/>
        <end position="196"/>
    </location>
</feature>
<dbReference type="GO" id="GO:0019878">
    <property type="term" value="P:lysine biosynthetic process via aminoadipic acid"/>
    <property type="evidence" value="ECO:0007669"/>
    <property type="project" value="TreeGrafter"/>
</dbReference>
<accession>A0A316IG39</accession>
<evidence type="ECO:0000256" key="2">
    <source>
        <dbReference type="ARBA" id="ARBA00022679"/>
    </source>
</evidence>
<dbReference type="PANTHER" id="PTHR12215">
    <property type="entry name" value="PHOSPHOPANTETHEINE TRANSFERASE"/>
    <property type="match status" value="1"/>
</dbReference>
<dbReference type="GO" id="GO:0000287">
    <property type="term" value="F:magnesium ion binding"/>
    <property type="evidence" value="ECO:0007669"/>
    <property type="project" value="InterPro"/>
</dbReference>
<evidence type="ECO:0000313" key="4">
    <source>
        <dbReference type="EMBL" id="PWK92547.1"/>
    </source>
</evidence>
<dbReference type="InterPro" id="IPR037143">
    <property type="entry name" value="4-PPantetheinyl_Trfase_dom_sf"/>
</dbReference>
<dbReference type="AlphaFoldDB" id="A0A316IG39"/>
<evidence type="ECO:0000313" key="5">
    <source>
        <dbReference type="Proteomes" id="UP000245812"/>
    </source>
</evidence>
<dbReference type="PANTHER" id="PTHR12215:SF10">
    <property type="entry name" value="L-AMINOADIPATE-SEMIALDEHYDE DEHYDROGENASE-PHOSPHOPANTETHEINYL TRANSFERASE"/>
    <property type="match status" value="1"/>
</dbReference>
<dbReference type="Proteomes" id="UP000245812">
    <property type="component" value="Unassembled WGS sequence"/>
</dbReference>
<comment type="similarity">
    <text evidence="1">Belongs to the P-Pant transferase superfamily. Gsp/Sfp/HetI/AcpT family.</text>
</comment>
<dbReference type="Gene3D" id="3.90.470.20">
    <property type="entry name" value="4'-phosphopantetheinyl transferase domain"/>
    <property type="match status" value="2"/>
</dbReference>
<organism evidence="4 5">
    <name type="scientific">Fulvimonas soli</name>
    <dbReference type="NCBI Taxonomy" id="155197"/>
    <lineage>
        <taxon>Bacteria</taxon>
        <taxon>Pseudomonadati</taxon>
        <taxon>Pseudomonadota</taxon>
        <taxon>Gammaproteobacteria</taxon>
        <taxon>Lysobacterales</taxon>
        <taxon>Rhodanobacteraceae</taxon>
        <taxon>Fulvimonas</taxon>
    </lineage>
</organism>
<sequence>MESAETRTISKVAERLGADEVHVWRLRYDRAQGRAPLRAVLAAYLGVPPARVELAAGPHGRPVLAAGLDDALGFNWSHSGAQAFLAVARGLAPGIDLERVRPRPHALEIARRYFAPAEADWLAALPDAARDAAFLRLWTAKEAVLKALGRGLAFGLHRLEIGLDDGTPRLRRLESQRPADWQLHAVPADDGHVAALAWHGGPRRIVLRPLAGP</sequence>
<reference evidence="4 5" key="1">
    <citation type="submission" date="2018-05" db="EMBL/GenBank/DDBJ databases">
        <title>Genomic Encyclopedia of Type Strains, Phase IV (KMG-IV): sequencing the most valuable type-strain genomes for metagenomic binning, comparative biology and taxonomic classification.</title>
        <authorList>
            <person name="Goeker M."/>
        </authorList>
    </citation>
    <scope>NUCLEOTIDE SEQUENCE [LARGE SCALE GENOMIC DNA]</scope>
    <source>
        <strain evidence="4 5">DSM 14263</strain>
    </source>
</reference>
<dbReference type="InterPro" id="IPR008278">
    <property type="entry name" value="4-PPantetheinyl_Trfase_dom"/>
</dbReference>
<name>A0A316IG39_9GAMM</name>
<gene>
    <name evidence="4" type="ORF">C7456_102282</name>
</gene>
<dbReference type="RefSeq" id="WP_109722375.1">
    <property type="nucleotide sequence ID" value="NZ_QGHC01000002.1"/>
</dbReference>